<dbReference type="GO" id="GO:0004523">
    <property type="term" value="F:RNA-DNA hybrid ribonuclease activity"/>
    <property type="evidence" value="ECO:0007669"/>
    <property type="project" value="UniProtKB-UniRule"/>
</dbReference>
<proteinExistence type="inferred from homology"/>
<evidence type="ECO:0000256" key="11">
    <source>
        <dbReference type="HAMAP-Rule" id="MF_00042"/>
    </source>
</evidence>
<gene>
    <name evidence="11" type="primary">rnhA</name>
    <name evidence="13" type="ORF">A2151_07475</name>
</gene>
<evidence type="ECO:0000313" key="14">
    <source>
        <dbReference type="Proteomes" id="UP000178885"/>
    </source>
</evidence>
<comment type="similarity">
    <text evidence="3 11">Belongs to the RNase H family.</text>
</comment>
<keyword evidence="8 11" id="KW-0255">Endonuclease</keyword>
<dbReference type="Pfam" id="PF00075">
    <property type="entry name" value="RNase_H"/>
    <property type="match status" value="1"/>
</dbReference>
<dbReference type="CDD" id="cd09278">
    <property type="entry name" value="RNase_HI_prokaryote_like"/>
    <property type="match status" value="1"/>
</dbReference>
<dbReference type="InterPro" id="IPR022892">
    <property type="entry name" value="RNaseHI"/>
</dbReference>
<evidence type="ECO:0000256" key="4">
    <source>
        <dbReference type="ARBA" id="ARBA00011245"/>
    </source>
</evidence>
<sequence length="145" mass="16770">MDKIAIFTDGACRGNPGPGGWGAILRKDHHEKELYGAERDTTNNRMELMAAIQALEALKRQCEVTLTTDSQYVKKGITEWLDNWKRRGWKTADKKPVKNQDLWQRLDEAAHKHRIHWKWVKGHSGHEENERADELANKAIEEMLA</sequence>
<dbReference type="InterPro" id="IPR050092">
    <property type="entry name" value="RNase_H"/>
</dbReference>
<evidence type="ECO:0000256" key="3">
    <source>
        <dbReference type="ARBA" id="ARBA00005300"/>
    </source>
</evidence>
<dbReference type="GO" id="GO:0005737">
    <property type="term" value="C:cytoplasm"/>
    <property type="evidence" value="ECO:0007669"/>
    <property type="project" value="UniProtKB-SubCell"/>
</dbReference>
<feature type="binding site" evidence="11">
    <location>
        <position position="9"/>
    </location>
    <ligand>
        <name>Mg(2+)</name>
        <dbReference type="ChEBI" id="CHEBI:18420"/>
        <label>1</label>
    </ligand>
</feature>
<dbReference type="PROSITE" id="PS50879">
    <property type="entry name" value="RNASE_H_1"/>
    <property type="match status" value="1"/>
</dbReference>
<keyword evidence="5 11" id="KW-0963">Cytoplasm</keyword>
<evidence type="ECO:0000256" key="8">
    <source>
        <dbReference type="ARBA" id="ARBA00022759"/>
    </source>
</evidence>
<dbReference type="Proteomes" id="UP000178885">
    <property type="component" value="Unassembled WGS sequence"/>
</dbReference>
<dbReference type="SUPFAM" id="SSF53098">
    <property type="entry name" value="Ribonuclease H-like"/>
    <property type="match status" value="1"/>
</dbReference>
<dbReference type="STRING" id="1817760.A2151_07475"/>
<evidence type="ECO:0000256" key="1">
    <source>
        <dbReference type="ARBA" id="ARBA00000077"/>
    </source>
</evidence>
<dbReference type="GO" id="GO:0000287">
    <property type="term" value="F:magnesium ion binding"/>
    <property type="evidence" value="ECO:0007669"/>
    <property type="project" value="UniProtKB-UniRule"/>
</dbReference>
<evidence type="ECO:0000256" key="6">
    <source>
        <dbReference type="ARBA" id="ARBA00022722"/>
    </source>
</evidence>
<dbReference type="InterPro" id="IPR002156">
    <property type="entry name" value="RNaseH_domain"/>
</dbReference>
<protein>
    <recommendedName>
        <fullName evidence="11">Ribonuclease H</fullName>
        <shortName evidence="11">RNase H</shortName>
        <ecNumber evidence="11">3.1.26.4</ecNumber>
    </recommendedName>
</protein>
<dbReference type="Gene3D" id="3.30.420.10">
    <property type="entry name" value="Ribonuclease H-like superfamily/Ribonuclease H"/>
    <property type="match status" value="1"/>
</dbReference>
<dbReference type="AlphaFoldDB" id="A0A1F6TMK3"/>
<evidence type="ECO:0000313" key="13">
    <source>
        <dbReference type="EMBL" id="OGI46348.1"/>
    </source>
</evidence>
<feature type="binding site" evidence="11">
    <location>
        <position position="9"/>
    </location>
    <ligand>
        <name>Mg(2+)</name>
        <dbReference type="ChEBI" id="CHEBI:18420"/>
        <label>2</label>
    </ligand>
</feature>
<comment type="catalytic activity">
    <reaction evidence="1 11">
        <text>Endonucleolytic cleavage to 5'-phosphomonoester.</text>
        <dbReference type="EC" id="3.1.26.4"/>
    </reaction>
</comment>
<dbReference type="NCBIfam" id="NF001236">
    <property type="entry name" value="PRK00203.1"/>
    <property type="match status" value="1"/>
</dbReference>
<dbReference type="FunFam" id="3.30.420.10:FF:000008">
    <property type="entry name" value="Ribonuclease H"/>
    <property type="match status" value="1"/>
</dbReference>
<dbReference type="HAMAP" id="MF_00042">
    <property type="entry name" value="RNase_H"/>
    <property type="match status" value="1"/>
</dbReference>
<dbReference type="EMBL" id="MFSU01000085">
    <property type="protein sequence ID" value="OGI46348.1"/>
    <property type="molecule type" value="Genomic_DNA"/>
</dbReference>
<dbReference type="PANTHER" id="PTHR10642:SF26">
    <property type="entry name" value="RIBONUCLEASE H1"/>
    <property type="match status" value="1"/>
</dbReference>
<feature type="domain" description="RNase H type-1" evidence="12">
    <location>
        <begin position="1"/>
        <end position="141"/>
    </location>
</feature>
<evidence type="ECO:0000256" key="10">
    <source>
        <dbReference type="ARBA" id="ARBA00022842"/>
    </source>
</evidence>
<comment type="caution">
    <text evidence="13">The sequence shown here is derived from an EMBL/GenBank/DDBJ whole genome shotgun (WGS) entry which is preliminary data.</text>
</comment>
<dbReference type="InterPro" id="IPR036397">
    <property type="entry name" value="RNaseH_sf"/>
</dbReference>
<dbReference type="GO" id="GO:0003676">
    <property type="term" value="F:nucleic acid binding"/>
    <property type="evidence" value="ECO:0007669"/>
    <property type="project" value="InterPro"/>
</dbReference>
<evidence type="ECO:0000256" key="5">
    <source>
        <dbReference type="ARBA" id="ARBA00022490"/>
    </source>
</evidence>
<feature type="binding site" evidence="11">
    <location>
        <position position="47"/>
    </location>
    <ligand>
        <name>Mg(2+)</name>
        <dbReference type="ChEBI" id="CHEBI:18420"/>
        <label>1</label>
    </ligand>
</feature>
<feature type="binding site" evidence="11">
    <location>
        <position position="69"/>
    </location>
    <ligand>
        <name>Mg(2+)</name>
        <dbReference type="ChEBI" id="CHEBI:18420"/>
        <label>1</label>
    </ligand>
</feature>
<keyword evidence="9 11" id="KW-0378">Hydrolase</keyword>
<comment type="subunit">
    <text evidence="4 11">Monomer.</text>
</comment>
<organism evidence="13 14">
    <name type="scientific">Candidatus Muproteobacteria bacterium RBG_16_65_34</name>
    <dbReference type="NCBI Taxonomy" id="1817760"/>
    <lineage>
        <taxon>Bacteria</taxon>
        <taxon>Pseudomonadati</taxon>
        <taxon>Pseudomonadota</taxon>
        <taxon>Candidatus Muproteobacteria</taxon>
    </lineage>
</organism>
<evidence type="ECO:0000259" key="12">
    <source>
        <dbReference type="PROSITE" id="PS50879"/>
    </source>
</evidence>
<comment type="function">
    <text evidence="11">Endonuclease that specifically degrades the RNA of RNA-DNA hybrids.</text>
</comment>
<comment type="subcellular location">
    <subcellularLocation>
        <location evidence="2 11">Cytoplasm</location>
    </subcellularLocation>
</comment>
<comment type="cofactor">
    <cofactor evidence="11">
        <name>Mg(2+)</name>
        <dbReference type="ChEBI" id="CHEBI:18420"/>
    </cofactor>
    <text evidence="11">Binds 1 Mg(2+) ion per subunit. May bind a second metal ion at a regulatory site, or after substrate binding.</text>
</comment>
<name>A0A1F6TMK3_9PROT</name>
<reference evidence="13 14" key="1">
    <citation type="journal article" date="2016" name="Nat. Commun.">
        <title>Thousands of microbial genomes shed light on interconnected biogeochemical processes in an aquifer system.</title>
        <authorList>
            <person name="Anantharaman K."/>
            <person name="Brown C.T."/>
            <person name="Hug L.A."/>
            <person name="Sharon I."/>
            <person name="Castelle C.J."/>
            <person name="Probst A.J."/>
            <person name="Thomas B.C."/>
            <person name="Singh A."/>
            <person name="Wilkins M.J."/>
            <person name="Karaoz U."/>
            <person name="Brodie E.L."/>
            <person name="Williams K.H."/>
            <person name="Hubbard S.S."/>
            <person name="Banfield J.F."/>
        </authorList>
    </citation>
    <scope>NUCLEOTIDE SEQUENCE [LARGE SCALE GENOMIC DNA]</scope>
</reference>
<keyword evidence="6 11" id="KW-0540">Nuclease</keyword>
<feature type="binding site" evidence="11">
    <location>
        <position position="133"/>
    </location>
    <ligand>
        <name>Mg(2+)</name>
        <dbReference type="ChEBI" id="CHEBI:18420"/>
        <label>2</label>
    </ligand>
</feature>
<dbReference type="GO" id="GO:0043137">
    <property type="term" value="P:DNA replication, removal of RNA primer"/>
    <property type="evidence" value="ECO:0007669"/>
    <property type="project" value="TreeGrafter"/>
</dbReference>
<accession>A0A1F6TMK3</accession>
<dbReference type="EC" id="3.1.26.4" evidence="11"/>
<evidence type="ECO:0000256" key="9">
    <source>
        <dbReference type="ARBA" id="ARBA00022801"/>
    </source>
</evidence>
<dbReference type="PANTHER" id="PTHR10642">
    <property type="entry name" value="RIBONUCLEASE H1"/>
    <property type="match status" value="1"/>
</dbReference>
<keyword evidence="10 11" id="KW-0460">Magnesium</keyword>
<dbReference type="InterPro" id="IPR012337">
    <property type="entry name" value="RNaseH-like_sf"/>
</dbReference>
<keyword evidence="7 11" id="KW-0479">Metal-binding</keyword>
<evidence type="ECO:0000256" key="7">
    <source>
        <dbReference type="ARBA" id="ARBA00022723"/>
    </source>
</evidence>
<evidence type="ECO:0000256" key="2">
    <source>
        <dbReference type="ARBA" id="ARBA00004496"/>
    </source>
</evidence>